<dbReference type="EMBL" id="PGOL01003194">
    <property type="protein sequence ID" value="PKI42347.1"/>
    <property type="molecule type" value="Genomic_DNA"/>
</dbReference>
<sequence>MARAFNKKVRFHEFSPGVLVLRKVLHIAPYSKGKFAYKYDGPFIVKEVFDGGVIILNNMDENENANADALKKYYP</sequence>
<evidence type="ECO:0000313" key="2">
    <source>
        <dbReference type="Proteomes" id="UP000233551"/>
    </source>
</evidence>
<dbReference type="AlphaFoldDB" id="A0A2I0IEC5"/>
<reference evidence="1 2" key="1">
    <citation type="submission" date="2017-11" db="EMBL/GenBank/DDBJ databases">
        <title>De-novo sequencing of pomegranate (Punica granatum L.) genome.</title>
        <authorList>
            <person name="Akparov Z."/>
            <person name="Amiraslanov A."/>
            <person name="Hajiyeva S."/>
            <person name="Abbasov M."/>
            <person name="Kaur K."/>
            <person name="Hamwieh A."/>
            <person name="Solovyev V."/>
            <person name="Salamov A."/>
            <person name="Braich B."/>
            <person name="Kosarev P."/>
            <person name="Mahmoud A."/>
            <person name="Hajiyev E."/>
            <person name="Babayeva S."/>
            <person name="Izzatullayeva V."/>
            <person name="Mammadov A."/>
            <person name="Mammadov A."/>
            <person name="Sharifova S."/>
            <person name="Ojaghi J."/>
            <person name="Eynullazada K."/>
            <person name="Bayramov B."/>
            <person name="Abdulazimova A."/>
            <person name="Shahmuradov I."/>
        </authorList>
    </citation>
    <scope>NUCLEOTIDE SEQUENCE [LARGE SCALE GENOMIC DNA]</scope>
    <source>
        <strain evidence="2">cv. AG2017</strain>
        <tissue evidence="1">Leaf</tissue>
    </source>
</reference>
<accession>A0A2I0IEC5</accession>
<evidence type="ECO:0000313" key="1">
    <source>
        <dbReference type="EMBL" id="PKI42347.1"/>
    </source>
</evidence>
<name>A0A2I0IEC5_PUNGR</name>
<protein>
    <submittedName>
        <fullName evidence="1">Uncharacterized protein</fullName>
    </submittedName>
</protein>
<comment type="caution">
    <text evidence="1">The sequence shown here is derived from an EMBL/GenBank/DDBJ whole genome shotgun (WGS) entry which is preliminary data.</text>
</comment>
<dbReference type="Proteomes" id="UP000233551">
    <property type="component" value="Unassembled WGS sequence"/>
</dbReference>
<gene>
    <name evidence="1" type="ORF">CRG98_037266</name>
</gene>
<keyword evidence="2" id="KW-1185">Reference proteome</keyword>
<organism evidence="1 2">
    <name type="scientific">Punica granatum</name>
    <name type="common">Pomegranate</name>
    <dbReference type="NCBI Taxonomy" id="22663"/>
    <lineage>
        <taxon>Eukaryota</taxon>
        <taxon>Viridiplantae</taxon>
        <taxon>Streptophyta</taxon>
        <taxon>Embryophyta</taxon>
        <taxon>Tracheophyta</taxon>
        <taxon>Spermatophyta</taxon>
        <taxon>Magnoliopsida</taxon>
        <taxon>eudicotyledons</taxon>
        <taxon>Gunneridae</taxon>
        <taxon>Pentapetalae</taxon>
        <taxon>rosids</taxon>
        <taxon>malvids</taxon>
        <taxon>Myrtales</taxon>
        <taxon>Lythraceae</taxon>
        <taxon>Punica</taxon>
    </lineage>
</organism>
<proteinExistence type="predicted"/>